<accession>A0A494Y023</accession>
<keyword evidence="2" id="KW-1185">Reference proteome</keyword>
<organism evidence="1 2">
    <name type="scientific">Cohnella endophytica</name>
    <dbReference type="NCBI Taxonomy" id="2419778"/>
    <lineage>
        <taxon>Bacteria</taxon>
        <taxon>Bacillati</taxon>
        <taxon>Bacillota</taxon>
        <taxon>Bacilli</taxon>
        <taxon>Bacillales</taxon>
        <taxon>Paenibacillaceae</taxon>
        <taxon>Cohnella</taxon>
    </lineage>
</organism>
<reference evidence="1 2" key="1">
    <citation type="submission" date="2018-10" db="EMBL/GenBank/DDBJ databases">
        <title>Cohnella sp. M2MS4P-1, whole genome shotgun sequence.</title>
        <authorList>
            <person name="Tuo L."/>
        </authorList>
    </citation>
    <scope>NUCLEOTIDE SEQUENCE [LARGE SCALE GENOMIC DNA]</scope>
    <source>
        <strain evidence="1 2">M2MS4P-1</strain>
    </source>
</reference>
<name>A0A494Y023_9BACL</name>
<dbReference type="Proteomes" id="UP000282076">
    <property type="component" value="Unassembled WGS sequence"/>
</dbReference>
<sequence>MERSQRAGDCWKPVRLPSGMDLGAESETAYRGRSEQLGFSRKPYALRLFPVNGTEGIATDEWI</sequence>
<proteinExistence type="predicted"/>
<evidence type="ECO:0000313" key="1">
    <source>
        <dbReference type="EMBL" id="RKP56116.1"/>
    </source>
</evidence>
<protein>
    <submittedName>
        <fullName evidence="1">Uncharacterized protein</fullName>
    </submittedName>
</protein>
<evidence type="ECO:0000313" key="2">
    <source>
        <dbReference type="Proteomes" id="UP000282076"/>
    </source>
</evidence>
<dbReference type="AlphaFoldDB" id="A0A494Y023"/>
<comment type="caution">
    <text evidence="1">The sequence shown here is derived from an EMBL/GenBank/DDBJ whole genome shotgun (WGS) entry which is preliminary data.</text>
</comment>
<dbReference type="EMBL" id="RBZM01000003">
    <property type="protein sequence ID" value="RKP56116.1"/>
    <property type="molecule type" value="Genomic_DNA"/>
</dbReference>
<gene>
    <name evidence="1" type="ORF">D7Z26_05560</name>
</gene>